<evidence type="ECO:0000313" key="3">
    <source>
        <dbReference type="EMBL" id="GBP11950.1"/>
    </source>
</evidence>
<comment type="caution">
    <text evidence="3">The sequence shown here is derived from an EMBL/GenBank/DDBJ whole genome shotgun (WGS) entry which is preliminary data.</text>
</comment>
<feature type="compositionally biased region" description="Polar residues" evidence="1">
    <location>
        <begin position="85"/>
        <end position="107"/>
    </location>
</feature>
<evidence type="ECO:0000313" key="4">
    <source>
        <dbReference type="Proteomes" id="UP000299102"/>
    </source>
</evidence>
<evidence type="ECO:0000256" key="2">
    <source>
        <dbReference type="SAM" id="Phobius"/>
    </source>
</evidence>
<name>A0A4C1TEF4_EUMVA</name>
<evidence type="ECO:0000256" key="1">
    <source>
        <dbReference type="SAM" id="MobiDB-lite"/>
    </source>
</evidence>
<feature type="region of interest" description="Disordered" evidence="1">
    <location>
        <begin position="52"/>
        <end position="127"/>
    </location>
</feature>
<protein>
    <submittedName>
        <fullName evidence="3">Uncharacterized protein</fullName>
    </submittedName>
</protein>
<gene>
    <name evidence="3" type="ORF">EVAR_74568_1</name>
</gene>
<keyword evidence="4" id="KW-1185">Reference proteome</keyword>
<dbReference type="Proteomes" id="UP000299102">
    <property type="component" value="Unassembled WGS sequence"/>
</dbReference>
<feature type="compositionally biased region" description="Low complexity" evidence="1">
    <location>
        <begin position="63"/>
        <end position="73"/>
    </location>
</feature>
<feature type="transmembrane region" description="Helical" evidence="2">
    <location>
        <begin position="198"/>
        <end position="219"/>
    </location>
</feature>
<dbReference type="EMBL" id="BGZK01000048">
    <property type="protein sequence ID" value="GBP11950.1"/>
    <property type="molecule type" value="Genomic_DNA"/>
</dbReference>
<accession>A0A4C1TEF4</accession>
<proteinExistence type="predicted"/>
<organism evidence="3 4">
    <name type="scientific">Eumeta variegata</name>
    <name type="common">Bagworm moth</name>
    <name type="synonym">Eumeta japonica</name>
    <dbReference type="NCBI Taxonomy" id="151549"/>
    <lineage>
        <taxon>Eukaryota</taxon>
        <taxon>Metazoa</taxon>
        <taxon>Ecdysozoa</taxon>
        <taxon>Arthropoda</taxon>
        <taxon>Hexapoda</taxon>
        <taxon>Insecta</taxon>
        <taxon>Pterygota</taxon>
        <taxon>Neoptera</taxon>
        <taxon>Endopterygota</taxon>
        <taxon>Lepidoptera</taxon>
        <taxon>Glossata</taxon>
        <taxon>Ditrysia</taxon>
        <taxon>Tineoidea</taxon>
        <taxon>Psychidae</taxon>
        <taxon>Oiketicinae</taxon>
        <taxon>Eumeta</taxon>
    </lineage>
</organism>
<keyword evidence="2" id="KW-1133">Transmembrane helix</keyword>
<reference evidence="3 4" key="1">
    <citation type="journal article" date="2019" name="Commun. Biol.">
        <title>The bagworm genome reveals a unique fibroin gene that provides high tensile strength.</title>
        <authorList>
            <person name="Kono N."/>
            <person name="Nakamura H."/>
            <person name="Ohtoshi R."/>
            <person name="Tomita M."/>
            <person name="Numata K."/>
            <person name="Arakawa K."/>
        </authorList>
    </citation>
    <scope>NUCLEOTIDE SEQUENCE [LARGE SCALE GENOMIC DNA]</scope>
</reference>
<keyword evidence="2" id="KW-0472">Membrane</keyword>
<dbReference type="AlphaFoldDB" id="A0A4C1TEF4"/>
<keyword evidence="2" id="KW-0812">Transmembrane</keyword>
<sequence>MKKRDLDYNLYQVEIVIDNDCYNQYRKSKRKWSAAVNSQIVTSNYLASARRAARAARAHPSRGDGPPAAVGAPPAGPRRRPQPLFVTTNKTITSRTYSNLSLMTSSDPSRRHGTSAGGGRRVRRPPAGRAPVFHSSAVFADSLFSTSSRPPHSLNKITEPASTLHSVERIPTLNTNIMIRLDYMQDCHLRRLGARLSLVINFLYALLDVTICIFLRMSLVDVKLSTPAQMTAGRFLSKLNSSRRSIKQPPKFVVEAAHGPRPTAARRAPRAARFYRGRCHKTGLSRKLRLFSQSDRAAVVTETRPPAYVFIRFCIEQLYLIFISGSMAAEKPFDIHRPRQPRSFIWTD</sequence>